<evidence type="ECO:0000313" key="1">
    <source>
        <dbReference type="EMBL" id="AKU95968.1"/>
    </source>
</evidence>
<name>A0A0K1PR10_9BACT</name>
<keyword evidence="2" id="KW-1185">Reference proteome</keyword>
<dbReference type="OrthoDB" id="9780310at2"/>
<sequence>MELAATARSKRVPELGRKSQRALASRDIRIGISGWRYEPWRGVFYPKGLPQKSELAYVSSRMGSVEINGSFYSLQRPSSYLGWCDAVPNDFVFAVKGAQFITHNKKLRDCAPPLANFFASGVLALGKKLGPILWQLPPRLRFDAERLEGFFDILPRTAGEAAELAKHHDHRVKYGAWLEAHDPDFPLRYTIEVRDESFDDPAFPRVLRKSNIALCVADTAGQWPYLEDVTADFVYVRLHGDAKIYESGYEGPALARWASRIVAWHDGEEPSSPRLASPDKRAKRAPRDVFVYFDNDMKVRAPFDAIELASRVAKKLDRATAARMVETGRR</sequence>
<dbReference type="RefSeq" id="WP_146647330.1">
    <property type="nucleotide sequence ID" value="NZ_CP012333.1"/>
</dbReference>
<dbReference type="PANTHER" id="PTHR30348:SF4">
    <property type="entry name" value="DUF72 DOMAIN-CONTAINING PROTEIN"/>
    <property type="match status" value="1"/>
</dbReference>
<evidence type="ECO:0008006" key="3">
    <source>
        <dbReference type="Google" id="ProtNLM"/>
    </source>
</evidence>
<dbReference type="Proteomes" id="UP000064967">
    <property type="component" value="Chromosome"/>
</dbReference>
<dbReference type="InterPro" id="IPR036520">
    <property type="entry name" value="UPF0759_sf"/>
</dbReference>
<dbReference type="PATRIC" id="fig|1391654.3.peg.2667"/>
<dbReference type="STRING" id="1391654.AKJ09_02632"/>
<dbReference type="AlphaFoldDB" id="A0A0K1PR10"/>
<evidence type="ECO:0000313" key="2">
    <source>
        <dbReference type="Proteomes" id="UP000064967"/>
    </source>
</evidence>
<dbReference type="SUPFAM" id="SSF117396">
    <property type="entry name" value="TM1631-like"/>
    <property type="match status" value="1"/>
</dbReference>
<dbReference type="EMBL" id="CP012333">
    <property type="protein sequence ID" value="AKU95968.1"/>
    <property type="molecule type" value="Genomic_DNA"/>
</dbReference>
<dbReference type="Pfam" id="PF01904">
    <property type="entry name" value="DUF72"/>
    <property type="match status" value="1"/>
</dbReference>
<accession>A0A0K1PR10</accession>
<gene>
    <name evidence="1" type="ORF">AKJ09_02632</name>
</gene>
<protein>
    <recommendedName>
        <fullName evidence="3">DUF72 domain-containing protein</fullName>
    </recommendedName>
</protein>
<dbReference type="Gene3D" id="3.20.20.410">
    <property type="entry name" value="Protein of unknown function UPF0759"/>
    <property type="match status" value="1"/>
</dbReference>
<proteinExistence type="predicted"/>
<dbReference type="PANTHER" id="PTHR30348">
    <property type="entry name" value="UNCHARACTERIZED PROTEIN YECE"/>
    <property type="match status" value="1"/>
</dbReference>
<dbReference type="InterPro" id="IPR002763">
    <property type="entry name" value="DUF72"/>
</dbReference>
<organism evidence="1 2">
    <name type="scientific">Labilithrix luteola</name>
    <dbReference type="NCBI Taxonomy" id="1391654"/>
    <lineage>
        <taxon>Bacteria</taxon>
        <taxon>Pseudomonadati</taxon>
        <taxon>Myxococcota</taxon>
        <taxon>Polyangia</taxon>
        <taxon>Polyangiales</taxon>
        <taxon>Labilitrichaceae</taxon>
        <taxon>Labilithrix</taxon>
    </lineage>
</organism>
<reference evidence="1 2" key="1">
    <citation type="submission" date="2015-08" db="EMBL/GenBank/DDBJ databases">
        <authorList>
            <person name="Babu N.S."/>
            <person name="Beckwith C.J."/>
            <person name="Beseler K.G."/>
            <person name="Brison A."/>
            <person name="Carone J.V."/>
            <person name="Caskin T.P."/>
            <person name="Diamond M."/>
            <person name="Durham M.E."/>
            <person name="Foxe J.M."/>
            <person name="Go M."/>
            <person name="Henderson B.A."/>
            <person name="Jones I.B."/>
            <person name="McGettigan J.A."/>
            <person name="Micheletti S.J."/>
            <person name="Nasrallah M.E."/>
            <person name="Ortiz D."/>
            <person name="Piller C.R."/>
            <person name="Privatt S.R."/>
            <person name="Schneider S.L."/>
            <person name="Sharp S."/>
            <person name="Smith T.C."/>
            <person name="Stanton J.D."/>
            <person name="Ullery H.E."/>
            <person name="Wilson R.J."/>
            <person name="Serrano M.G."/>
            <person name="Buck G."/>
            <person name="Lee V."/>
            <person name="Wang Y."/>
            <person name="Carvalho R."/>
            <person name="Voegtly L."/>
            <person name="Shi R."/>
            <person name="Duckworth R."/>
            <person name="Johnson A."/>
            <person name="Loviza R."/>
            <person name="Walstead R."/>
            <person name="Shah Z."/>
            <person name="Kiflezghi M."/>
            <person name="Wade K."/>
            <person name="Ball S.L."/>
            <person name="Bradley K.W."/>
            <person name="Asai D.J."/>
            <person name="Bowman C.A."/>
            <person name="Russell D.A."/>
            <person name="Pope W.H."/>
            <person name="Jacobs-Sera D."/>
            <person name="Hendrix R.W."/>
            <person name="Hatfull G.F."/>
        </authorList>
    </citation>
    <scope>NUCLEOTIDE SEQUENCE [LARGE SCALE GENOMIC DNA]</scope>
    <source>
        <strain evidence="1 2">DSM 27648</strain>
    </source>
</reference>
<dbReference type="KEGG" id="llu:AKJ09_02632"/>